<sequence length="190" mass="20470">MNGPDRLPYRATLLAELLSSPAGKHAAGDPNRVLLASIVAGQASGEGCLPAHLGLGPAACHTLLLAYFPGCAVRLTERAVESIPEWSDLQKLLLENRACQSPTELLVANILATACAGRDHLWQDLGLASRDELSRLMWVNFPALARANSGDMKWKKFLYRQFCAQEGIYVCPAPSCGVCADYAKCFGPEN</sequence>
<dbReference type="InterPro" id="IPR006975">
    <property type="entry name" value="NifQ"/>
</dbReference>
<protein>
    <submittedName>
        <fullName evidence="1">Nitrogen fixation protein NifQ</fullName>
    </submittedName>
</protein>
<dbReference type="EMBL" id="JAKLTN010000001">
    <property type="protein sequence ID" value="MCG2576973.1"/>
    <property type="molecule type" value="Genomic_DNA"/>
</dbReference>
<dbReference type="RefSeq" id="WP_275709450.1">
    <property type="nucleotide sequence ID" value="NZ_JAKLTN010000001.1"/>
</dbReference>
<dbReference type="Pfam" id="PF04891">
    <property type="entry name" value="NifQ"/>
    <property type="match status" value="1"/>
</dbReference>
<dbReference type="Proteomes" id="UP001165384">
    <property type="component" value="Unassembled WGS sequence"/>
</dbReference>
<keyword evidence="2" id="KW-1185">Reference proteome</keyword>
<accession>A0ABS9K1C5</accession>
<evidence type="ECO:0000313" key="2">
    <source>
        <dbReference type="Proteomes" id="UP001165384"/>
    </source>
</evidence>
<comment type="caution">
    <text evidence="1">The sequence shown here is derived from an EMBL/GenBank/DDBJ whole genome shotgun (WGS) entry which is preliminary data.</text>
</comment>
<name>A0ABS9K1C5_9RHOO</name>
<evidence type="ECO:0000313" key="1">
    <source>
        <dbReference type="EMBL" id="MCG2576973.1"/>
    </source>
</evidence>
<organism evidence="1 2">
    <name type="scientific">Dechloromonas hankyongensis</name>
    <dbReference type="NCBI Taxonomy" id="2908002"/>
    <lineage>
        <taxon>Bacteria</taxon>
        <taxon>Pseudomonadati</taxon>
        <taxon>Pseudomonadota</taxon>
        <taxon>Betaproteobacteria</taxon>
        <taxon>Rhodocyclales</taxon>
        <taxon>Azonexaceae</taxon>
        <taxon>Dechloromonas</taxon>
    </lineage>
</organism>
<reference evidence="1" key="1">
    <citation type="submission" date="2022-01" db="EMBL/GenBank/DDBJ databases">
        <authorList>
            <person name="Jo J.-H."/>
            <person name="Im W.-T."/>
        </authorList>
    </citation>
    <scope>NUCLEOTIDE SEQUENCE</scope>
    <source>
        <strain evidence="1">XY25</strain>
    </source>
</reference>
<proteinExistence type="predicted"/>
<gene>
    <name evidence="1" type="ORF">LZ012_08190</name>
</gene>